<protein>
    <submittedName>
        <fullName evidence="1">Uncharacterized protein</fullName>
    </submittedName>
</protein>
<sequence>MSKVLKKLFEKISAPKQNDIELNEVGLVARSVANQAHTKILLVNRYAPFPSVTNPSDCAFGFVDTAGLPAKQAMTNAVGALATYVNSANGNWLDRSMGCQTSDGLCPGKNPPKTEVGVWYNEGDYYEDDDTHNEGYSYEDKGYYYHNGRYERKSHQ</sequence>
<name>A0A2N1NPF0_9GLOM</name>
<reference evidence="1 2" key="1">
    <citation type="submission" date="2016-04" db="EMBL/GenBank/DDBJ databases">
        <title>Genome analyses suggest a sexual origin of heterokaryosis in a supposedly ancient asexual fungus.</title>
        <authorList>
            <person name="Ropars J."/>
            <person name="Sedzielewska K."/>
            <person name="Noel J."/>
            <person name="Charron P."/>
            <person name="Farinelli L."/>
            <person name="Marton T."/>
            <person name="Kruger M."/>
            <person name="Pelin A."/>
            <person name="Brachmann A."/>
            <person name="Corradi N."/>
        </authorList>
    </citation>
    <scope>NUCLEOTIDE SEQUENCE [LARGE SCALE GENOMIC DNA]</scope>
    <source>
        <strain evidence="1 2">C2</strain>
    </source>
</reference>
<dbReference type="AlphaFoldDB" id="A0A2N1NPF0"/>
<dbReference type="Proteomes" id="UP000233469">
    <property type="component" value="Unassembled WGS sequence"/>
</dbReference>
<dbReference type="VEuPathDB" id="FungiDB:RhiirA1_465398"/>
<organism evidence="1 2">
    <name type="scientific">Rhizophagus irregularis</name>
    <dbReference type="NCBI Taxonomy" id="588596"/>
    <lineage>
        <taxon>Eukaryota</taxon>
        <taxon>Fungi</taxon>
        <taxon>Fungi incertae sedis</taxon>
        <taxon>Mucoromycota</taxon>
        <taxon>Glomeromycotina</taxon>
        <taxon>Glomeromycetes</taxon>
        <taxon>Glomerales</taxon>
        <taxon>Glomeraceae</taxon>
        <taxon>Rhizophagus</taxon>
    </lineage>
</organism>
<dbReference type="VEuPathDB" id="FungiDB:FUN_001445"/>
<dbReference type="EMBL" id="LLXL01000223">
    <property type="protein sequence ID" value="PKK75734.1"/>
    <property type="molecule type" value="Genomic_DNA"/>
</dbReference>
<gene>
    <name evidence="1" type="ORF">RhiirC2_773263</name>
</gene>
<evidence type="ECO:0000313" key="2">
    <source>
        <dbReference type="Proteomes" id="UP000233469"/>
    </source>
</evidence>
<evidence type="ECO:0000313" key="1">
    <source>
        <dbReference type="EMBL" id="PKK75734.1"/>
    </source>
</evidence>
<comment type="caution">
    <text evidence="1">The sequence shown here is derived from an EMBL/GenBank/DDBJ whole genome shotgun (WGS) entry which is preliminary data.</text>
</comment>
<accession>A0A2N1NPF0</accession>
<proteinExistence type="predicted"/>
<dbReference type="VEuPathDB" id="FungiDB:RhiirFUN_026497"/>
<reference evidence="1 2" key="2">
    <citation type="submission" date="2017-10" db="EMBL/GenBank/DDBJ databases">
        <title>Extensive intraspecific genome diversity in a model arbuscular mycorrhizal fungus.</title>
        <authorList>
            <person name="Chen E.C.H."/>
            <person name="Morin E."/>
            <person name="Baudet D."/>
            <person name="Noel J."/>
            <person name="Ndikumana S."/>
            <person name="Charron P."/>
            <person name="St-Onge C."/>
            <person name="Giorgi J."/>
            <person name="Grigoriev I.V."/>
            <person name="Roux C."/>
            <person name="Martin F.M."/>
            <person name="Corradi N."/>
        </authorList>
    </citation>
    <scope>NUCLEOTIDE SEQUENCE [LARGE SCALE GENOMIC DNA]</scope>
    <source>
        <strain evidence="1 2">C2</strain>
    </source>
</reference>